<dbReference type="InterPro" id="IPR029063">
    <property type="entry name" value="SAM-dependent_MTases_sf"/>
</dbReference>
<evidence type="ECO:0000256" key="1">
    <source>
        <dbReference type="ARBA" id="ARBA00011900"/>
    </source>
</evidence>
<protein>
    <recommendedName>
        <fullName evidence="1">site-specific DNA-methyltransferase (adenine-specific)</fullName>
        <ecNumber evidence="1">2.1.1.72</ecNumber>
    </recommendedName>
</protein>
<keyword evidence="9" id="KW-0378">Hydrolase</keyword>
<dbReference type="EMBL" id="WBSO01000011">
    <property type="protein sequence ID" value="KAB8296598.1"/>
    <property type="molecule type" value="Genomic_DNA"/>
</dbReference>
<dbReference type="SUPFAM" id="SSF53335">
    <property type="entry name" value="S-adenosyl-L-methionine-dependent methyltransferases"/>
    <property type="match status" value="1"/>
</dbReference>
<keyword evidence="6" id="KW-0238">DNA-binding</keyword>
<dbReference type="GO" id="GO:0004519">
    <property type="term" value="F:endonuclease activity"/>
    <property type="evidence" value="ECO:0007669"/>
    <property type="project" value="UniProtKB-KW"/>
</dbReference>
<reference evidence="9 10" key="1">
    <citation type="submission" date="2019-09" db="EMBL/GenBank/DDBJ databases">
        <title>Characterization of the phylogenetic diversity of two novel species belonging to the genus Bifidobacterium: Bifidobacterium cebidarum sp. nov. and Bifidobacterium leontopitheci sp. nov.</title>
        <authorList>
            <person name="Lugli G.A."/>
            <person name="Duranti S."/>
            <person name="Milani C."/>
            <person name="Turroni F."/>
            <person name="Ventura M."/>
        </authorList>
    </citation>
    <scope>NUCLEOTIDE SEQUENCE [LARGE SCALE GENOMIC DNA]</scope>
    <source>
        <strain evidence="9 10">DSM 100238</strain>
    </source>
</reference>
<keyword evidence="10" id="KW-1185">Reference proteome</keyword>
<keyword evidence="2" id="KW-0489">Methyltransferase</keyword>
<dbReference type="RefSeq" id="WP_152355926.1">
    <property type="nucleotide sequence ID" value="NZ_JBHLXF010000030.1"/>
</dbReference>
<dbReference type="GO" id="GO:0009007">
    <property type="term" value="F:site-specific DNA-methyltransferase (adenine-specific) activity"/>
    <property type="evidence" value="ECO:0007669"/>
    <property type="project" value="UniProtKB-EC"/>
</dbReference>
<evidence type="ECO:0000313" key="9">
    <source>
        <dbReference type="EMBL" id="KAB8296598.1"/>
    </source>
</evidence>
<dbReference type="GO" id="GO:0003677">
    <property type="term" value="F:DNA binding"/>
    <property type="evidence" value="ECO:0007669"/>
    <property type="project" value="UniProtKB-KW"/>
</dbReference>
<keyword evidence="4" id="KW-0949">S-adenosyl-L-methionine</keyword>
<evidence type="ECO:0000256" key="2">
    <source>
        <dbReference type="ARBA" id="ARBA00022603"/>
    </source>
</evidence>
<evidence type="ECO:0000256" key="3">
    <source>
        <dbReference type="ARBA" id="ARBA00022679"/>
    </source>
</evidence>
<dbReference type="PRINTS" id="PR00507">
    <property type="entry name" value="N12N6MTFRASE"/>
</dbReference>
<dbReference type="Gene3D" id="3.40.50.150">
    <property type="entry name" value="Vaccinia Virus protein VP39"/>
    <property type="match status" value="1"/>
</dbReference>
<evidence type="ECO:0000259" key="8">
    <source>
        <dbReference type="Pfam" id="PF07669"/>
    </source>
</evidence>
<keyword evidence="9" id="KW-0540">Nuclease</keyword>
<dbReference type="EC" id="2.1.1.72" evidence="1"/>
<evidence type="ECO:0000313" key="10">
    <source>
        <dbReference type="Proteomes" id="UP000440041"/>
    </source>
</evidence>
<dbReference type="PANTHER" id="PTHR33841:SF6">
    <property type="entry name" value="TYPE II METHYLTRANSFERASE M.HINDII"/>
    <property type="match status" value="1"/>
</dbReference>
<dbReference type="GO" id="GO:0032259">
    <property type="term" value="P:methylation"/>
    <property type="evidence" value="ECO:0007669"/>
    <property type="project" value="UniProtKB-KW"/>
</dbReference>
<accession>A0A6A2W118</accession>
<sequence length="507" mass="58163">MSSLFETTYNPDVLSCIANLSNDEVFTPPELANKMLDLLPQEIWSDPNATFLDPACKSGVFLREIAKRLIHGLESEYPDLQERLEHIYKKQIFGIAITELTSLLSRRSLYCSKYPNSRYSVVHFDNAEGNVRFKNIKHTWRDGRCIYCGASKKAYDRDDDLEQYAYEFIHIDNPAKVLDMKFDVIIGNPPYQLSDGGQKASATPLYDKFVEQAKKLNPRFMSFIIPARWFDGGRGLDSFRKEMLNDRRIRRLVDYPNSADCFPGVDIAGGVCYFLWQRDYRGDCEVTTSVNGKTDTYMRDLGEYPTFIRSSKALRIIKKVEQLNEPTMDTIVSSQKPYGLRTFVRPEKSGDLILRWNGGEGKFPREKVTSGVGWIDKWKVFTSYLTHDHAGQTDSEGKRRIISVLEVAQPGKVCTETYLSIGAYDTETEARNLDAYIRTKFVRFLILQVTSTQHLSKANFKFVPIQDFSQAWSDERLYSKYGLTQDEIDYIDSKIKPMPQAGDPDAN</sequence>
<dbReference type="PROSITE" id="PS00092">
    <property type="entry name" value="N6_MTASE"/>
    <property type="match status" value="1"/>
</dbReference>
<dbReference type="REBASE" id="384753">
    <property type="entry name" value="M2.Bap100238ORF1360P"/>
</dbReference>
<keyword evidence="9" id="KW-0255">Endonuclease</keyword>
<dbReference type="OrthoDB" id="9782445at2"/>
<comment type="catalytic activity">
    <reaction evidence="7">
        <text>a 2'-deoxyadenosine in DNA + S-adenosyl-L-methionine = an N(6)-methyl-2'-deoxyadenosine in DNA + S-adenosyl-L-homocysteine + H(+)</text>
        <dbReference type="Rhea" id="RHEA:15197"/>
        <dbReference type="Rhea" id="RHEA-COMP:12418"/>
        <dbReference type="Rhea" id="RHEA-COMP:12419"/>
        <dbReference type="ChEBI" id="CHEBI:15378"/>
        <dbReference type="ChEBI" id="CHEBI:57856"/>
        <dbReference type="ChEBI" id="CHEBI:59789"/>
        <dbReference type="ChEBI" id="CHEBI:90615"/>
        <dbReference type="ChEBI" id="CHEBI:90616"/>
        <dbReference type="EC" id="2.1.1.72"/>
    </reaction>
</comment>
<organism evidence="9 10">
    <name type="scientific">Bifidobacterium apri</name>
    <dbReference type="NCBI Taxonomy" id="1769423"/>
    <lineage>
        <taxon>Bacteria</taxon>
        <taxon>Bacillati</taxon>
        <taxon>Actinomycetota</taxon>
        <taxon>Actinomycetes</taxon>
        <taxon>Bifidobacteriales</taxon>
        <taxon>Bifidobacteriaceae</taxon>
        <taxon>Bifidobacterium</taxon>
    </lineage>
</organism>
<evidence type="ECO:0000256" key="6">
    <source>
        <dbReference type="ARBA" id="ARBA00023125"/>
    </source>
</evidence>
<dbReference type="AlphaFoldDB" id="A0A6A2W118"/>
<dbReference type="GO" id="GO:0009307">
    <property type="term" value="P:DNA restriction-modification system"/>
    <property type="evidence" value="ECO:0007669"/>
    <property type="project" value="UniProtKB-KW"/>
</dbReference>
<evidence type="ECO:0000256" key="4">
    <source>
        <dbReference type="ARBA" id="ARBA00022691"/>
    </source>
</evidence>
<keyword evidence="5" id="KW-0680">Restriction system</keyword>
<dbReference type="PANTHER" id="PTHR33841">
    <property type="entry name" value="DNA METHYLTRANSFERASE YEEA-RELATED"/>
    <property type="match status" value="1"/>
</dbReference>
<name>A0A6A2W118_9BIFI</name>
<dbReference type="Pfam" id="PF07669">
    <property type="entry name" value="Eco57I"/>
    <property type="match status" value="1"/>
</dbReference>
<proteinExistence type="predicted"/>
<keyword evidence="3" id="KW-0808">Transferase</keyword>
<comment type="caution">
    <text evidence="9">The sequence shown here is derived from an EMBL/GenBank/DDBJ whole genome shotgun (WGS) entry which is preliminary data.</text>
</comment>
<evidence type="ECO:0000256" key="7">
    <source>
        <dbReference type="ARBA" id="ARBA00047942"/>
    </source>
</evidence>
<dbReference type="InterPro" id="IPR050953">
    <property type="entry name" value="N4_N6_ade-DNA_methylase"/>
</dbReference>
<gene>
    <name evidence="9" type="ORF">DSM100238_1361</name>
</gene>
<evidence type="ECO:0000256" key="5">
    <source>
        <dbReference type="ARBA" id="ARBA00022747"/>
    </source>
</evidence>
<dbReference type="InterPro" id="IPR002052">
    <property type="entry name" value="DNA_methylase_N6_adenine_CS"/>
</dbReference>
<dbReference type="Proteomes" id="UP000440041">
    <property type="component" value="Unassembled WGS sequence"/>
</dbReference>
<feature type="domain" description="Type II methyltransferase M.TaqI-like" evidence="8">
    <location>
        <begin position="90"/>
        <end position="262"/>
    </location>
</feature>
<dbReference type="InterPro" id="IPR011639">
    <property type="entry name" value="MethylTrfase_TaqI-like_dom"/>
</dbReference>